<evidence type="ECO:0000313" key="2">
    <source>
        <dbReference type="Proteomes" id="UP001359559"/>
    </source>
</evidence>
<reference evidence="1 2" key="1">
    <citation type="submission" date="2024-01" db="EMBL/GenBank/DDBJ databases">
        <title>The genomes of 5 underutilized Papilionoideae crops provide insights into root nodulation and disease resistance.</title>
        <authorList>
            <person name="Yuan L."/>
        </authorList>
    </citation>
    <scope>NUCLEOTIDE SEQUENCE [LARGE SCALE GENOMIC DNA]</scope>
    <source>
        <strain evidence="1">LY-2023</strain>
        <tissue evidence="1">Leaf</tissue>
    </source>
</reference>
<dbReference type="AlphaFoldDB" id="A0AAN9JCS1"/>
<keyword evidence="2" id="KW-1185">Reference proteome</keyword>
<protein>
    <submittedName>
        <fullName evidence="1">Uncharacterized protein</fullName>
    </submittedName>
</protein>
<evidence type="ECO:0000313" key="1">
    <source>
        <dbReference type="EMBL" id="KAK7295393.1"/>
    </source>
</evidence>
<organism evidence="1 2">
    <name type="scientific">Clitoria ternatea</name>
    <name type="common">Butterfly pea</name>
    <dbReference type="NCBI Taxonomy" id="43366"/>
    <lineage>
        <taxon>Eukaryota</taxon>
        <taxon>Viridiplantae</taxon>
        <taxon>Streptophyta</taxon>
        <taxon>Embryophyta</taxon>
        <taxon>Tracheophyta</taxon>
        <taxon>Spermatophyta</taxon>
        <taxon>Magnoliopsida</taxon>
        <taxon>eudicotyledons</taxon>
        <taxon>Gunneridae</taxon>
        <taxon>Pentapetalae</taxon>
        <taxon>rosids</taxon>
        <taxon>fabids</taxon>
        <taxon>Fabales</taxon>
        <taxon>Fabaceae</taxon>
        <taxon>Papilionoideae</taxon>
        <taxon>50 kb inversion clade</taxon>
        <taxon>NPAAA clade</taxon>
        <taxon>indigoferoid/millettioid clade</taxon>
        <taxon>Phaseoleae</taxon>
        <taxon>Clitoria</taxon>
    </lineage>
</organism>
<name>A0AAN9JCS1_CLITE</name>
<proteinExistence type="predicted"/>
<dbReference type="EMBL" id="JAYKXN010000004">
    <property type="protein sequence ID" value="KAK7295393.1"/>
    <property type="molecule type" value="Genomic_DNA"/>
</dbReference>
<gene>
    <name evidence="1" type="ORF">RJT34_18300</name>
</gene>
<accession>A0AAN9JCS1</accession>
<sequence length="129" mass="15262">MALILCQISISNKGSTLQIHYNCFYTEYIRPRQSTLFPNPKTKHPFVSLSKPRISKLFKSYSLPHLTLFLVSPASSVALRRLTPRLRRALVWRERRLRWRLHNLQHDHHVHGEAPYFASFFETPQTINH</sequence>
<dbReference type="Proteomes" id="UP001359559">
    <property type="component" value="Unassembled WGS sequence"/>
</dbReference>
<comment type="caution">
    <text evidence="1">The sequence shown here is derived from an EMBL/GenBank/DDBJ whole genome shotgun (WGS) entry which is preliminary data.</text>
</comment>